<evidence type="ECO:0000313" key="1">
    <source>
        <dbReference type="EMBL" id="OEL30365.1"/>
    </source>
</evidence>
<accession>A0A1E5VZ58</accession>
<gene>
    <name evidence="1" type="ORF">BAE44_0008617</name>
</gene>
<dbReference type="EMBL" id="LWDX02025832">
    <property type="protein sequence ID" value="OEL30365.1"/>
    <property type="molecule type" value="Genomic_DNA"/>
</dbReference>
<feature type="non-terminal residue" evidence="1">
    <location>
        <position position="1"/>
    </location>
</feature>
<dbReference type="AlphaFoldDB" id="A0A1E5VZ58"/>
<protein>
    <submittedName>
        <fullName evidence="1">Uncharacterized protein</fullName>
    </submittedName>
</protein>
<dbReference type="Proteomes" id="UP000095767">
    <property type="component" value="Unassembled WGS sequence"/>
</dbReference>
<comment type="caution">
    <text evidence="1">The sequence shown here is derived from an EMBL/GenBank/DDBJ whole genome shotgun (WGS) entry which is preliminary data.</text>
</comment>
<dbReference type="STRING" id="888268.A0A1E5VZ58"/>
<reference evidence="1 2" key="1">
    <citation type="submission" date="2016-09" db="EMBL/GenBank/DDBJ databases">
        <title>The draft genome of Dichanthelium oligosanthes: A C3 panicoid grass species.</title>
        <authorList>
            <person name="Studer A.J."/>
            <person name="Schnable J.C."/>
            <person name="Brutnell T.P."/>
        </authorList>
    </citation>
    <scope>NUCLEOTIDE SEQUENCE [LARGE SCALE GENOMIC DNA]</scope>
    <source>
        <strain evidence="2">cv. Kellogg 1175</strain>
        <tissue evidence="1">Leaf</tissue>
    </source>
</reference>
<dbReference type="OrthoDB" id="7694678at2759"/>
<organism evidence="1 2">
    <name type="scientific">Dichanthelium oligosanthes</name>
    <dbReference type="NCBI Taxonomy" id="888268"/>
    <lineage>
        <taxon>Eukaryota</taxon>
        <taxon>Viridiplantae</taxon>
        <taxon>Streptophyta</taxon>
        <taxon>Embryophyta</taxon>
        <taxon>Tracheophyta</taxon>
        <taxon>Spermatophyta</taxon>
        <taxon>Magnoliopsida</taxon>
        <taxon>Liliopsida</taxon>
        <taxon>Poales</taxon>
        <taxon>Poaceae</taxon>
        <taxon>PACMAD clade</taxon>
        <taxon>Panicoideae</taxon>
        <taxon>Panicodae</taxon>
        <taxon>Paniceae</taxon>
        <taxon>Dichantheliinae</taxon>
        <taxon>Dichanthelium</taxon>
    </lineage>
</organism>
<keyword evidence="2" id="KW-1185">Reference proteome</keyword>
<evidence type="ECO:0000313" key="2">
    <source>
        <dbReference type="Proteomes" id="UP000095767"/>
    </source>
</evidence>
<sequence>LYILNWIYRHFTEPHYAHWITWISGFVADIINSLC</sequence>
<name>A0A1E5VZ58_9POAL</name>
<proteinExistence type="predicted"/>